<comment type="subcellular location">
    <subcellularLocation>
        <location evidence="1">Cytoplasm</location>
    </subcellularLocation>
</comment>
<dbReference type="Proteomes" id="UP000276133">
    <property type="component" value="Unassembled WGS sequence"/>
</dbReference>
<keyword evidence="3" id="KW-0963">Cytoplasm</keyword>
<organism evidence="7 8">
    <name type="scientific">Brachionus plicatilis</name>
    <name type="common">Marine rotifer</name>
    <name type="synonym">Brachionus muelleri</name>
    <dbReference type="NCBI Taxonomy" id="10195"/>
    <lineage>
        <taxon>Eukaryota</taxon>
        <taxon>Metazoa</taxon>
        <taxon>Spiralia</taxon>
        <taxon>Gnathifera</taxon>
        <taxon>Rotifera</taxon>
        <taxon>Eurotatoria</taxon>
        <taxon>Monogononta</taxon>
        <taxon>Pseudotrocha</taxon>
        <taxon>Ploima</taxon>
        <taxon>Brachionidae</taxon>
        <taxon>Brachionus</taxon>
    </lineage>
</organism>
<sequence>MTMNEGHEWKPQQEGLQQIIQLLKESQSIDNAVQKNVQKKLEELNKYPDFNNYLIFVLTKLSTQDEATRSLSGLILKNNAKAFFEKFPDYCKEFIKNECLTCIGDQSQLIRATIGILITTIVTKSGLHTWPQLLPTLCQFMDSDNYSNCEGAFGALQKICEDSHEQLDSDPSRPLDVLIPKFLKYFRHSNAKIRYFKILSKASTKHFFCCPQDLMQLLVSINLSHSKTKP</sequence>
<name>A0A3M7SZ90_BRAPC</name>
<evidence type="ECO:0000313" key="7">
    <source>
        <dbReference type="EMBL" id="RNA41133.1"/>
    </source>
</evidence>
<evidence type="ECO:0000256" key="2">
    <source>
        <dbReference type="ARBA" id="ARBA00022448"/>
    </source>
</evidence>
<evidence type="ECO:0000259" key="6">
    <source>
        <dbReference type="SMART" id="SM00913"/>
    </source>
</evidence>
<dbReference type="PANTHER" id="PTHR10527">
    <property type="entry name" value="IMPORTIN BETA"/>
    <property type="match status" value="1"/>
</dbReference>
<dbReference type="SMART" id="SM00913">
    <property type="entry name" value="IBN_N"/>
    <property type="match status" value="1"/>
</dbReference>
<dbReference type="GO" id="GO:0031267">
    <property type="term" value="F:small GTPase binding"/>
    <property type="evidence" value="ECO:0007669"/>
    <property type="project" value="InterPro"/>
</dbReference>
<keyword evidence="8" id="KW-1185">Reference proteome</keyword>
<evidence type="ECO:0000256" key="5">
    <source>
        <dbReference type="ARBA" id="ARBA00022927"/>
    </source>
</evidence>
<protein>
    <submittedName>
        <fullName evidence="7">Transportin-1-like isoform X1</fullName>
    </submittedName>
</protein>
<accession>A0A3M7SZ90</accession>
<dbReference type="AlphaFoldDB" id="A0A3M7SZ90"/>
<keyword evidence="5" id="KW-0653">Protein transport</keyword>
<evidence type="ECO:0000256" key="3">
    <source>
        <dbReference type="ARBA" id="ARBA00022490"/>
    </source>
</evidence>
<dbReference type="InterPro" id="IPR016024">
    <property type="entry name" value="ARM-type_fold"/>
</dbReference>
<dbReference type="InterPro" id="IPR001494">
    <property type="entry name" value="Importin-beta_N"/>
</dbReference>
<evidence type="ECO:0000256" key="4">
    <source>
        <dbReference type="ARBA" id="ARBA00022737"/>
    </source>
</evidence>
<keyword evidence="2" id="KW-0813">Transport</keyword>
<evidence type="ECO:0000313" key="8">
    <source>
        <dbReference type="Proteomes" id="UP000276133"/>
    </source>
</evidence>
<dbReference type="SUPFAM" id="SSF48371">
    <property type="entry name" value="ARM repeat"/>
    <property type="match status" value="1"/>
</dbReference>
<dbReference type="STRING" id="10195.A0A3M7SZ90"/>
<dbReference type="EMBL" id="REGN01000554">
    <property type="protein sequence ID" value="RNA41133.1"/>
    <property type="molecule type" value="Genomic_DNA"/>
</dbReference>
<feature type="domain" description="Importin N-terminal" evidence="6">
    <location>
        <begin position="37"/>
        <end position="105"/>
    </location>
</feature>
<dbReference type="OrthoDB" id="951172at2759"/>
<dbReference type="InterPro" id="IPR040122">
    <property type="entry name" value="Importin_beta"/>
</dbReference>
<dbReference type="GO" id="GO:0006606">
    <property type="term" value="P:protein import into nucleus"/>
    <property type="evidence" value="ECO:0007669"/>
    <property type="project" value="InterPro"/>
</dbReference>
<proteinExistence type="predicted"/>
<dbReference type="InterPro" id="IPR011989">
    <property type="entry name" value="ARM-like"/>
</dbReference>
<keyword evidence="4" id="KW-0677">Repeat</keyword>
<dbReference type="Gene3D" id="1.25.10.10">
    <property type="entry name" value="Leucine-rich Repeat Variant"/>
    <property type="match status" value="1"/>
</dbReference>
<gene>
    <name evidence="7" type="ORF">BpHYR1_020867</name>
</gene>
<evidence type="ECO:0000256" key="1">
    <source>
        <dbReference type="ARBA" id="ARBA00004496"/>
    </source>
</evidence>
<reference evidence="7 8" key="1">
    <citation type="journal article" date="2018" name="Sci. Rep.">
        <title>Genomic signatures of local adaptation to the degree of environmental predictability in rotifers.</title>
        <authorList>
            <person name="Franch-Gras L."/>
            <person name="Hahn C."/>
            <person name="Garcia-Roger E.M."/>
            <person name="Carmona M.J."/>
            <person name="Serra M."/>
            <person name="Gomez A."/>
        </authorList>
    </citation>
    <scope>NUCLEOTIDE SEQUENCE [LARGE SCALE GENOMIC DNA]</scope>
    <source>
        <strain evidence="7">HYR1</strain>
    </source>
</reference>
<comment type="caution">
    <text evidence="7">The sequence shown here is derived from an EMBL/GenBank/DDBJ whole genome shotgun (WGS) entry which is preliminary data.</text>
</comment>
<dbReference type="GO" id="GO:0005737">
    <property type="term" value="C:cytoplasm"/>
    <property type="evidence" value="ECO:0007669"/>
    <property type="project" value="UniProtKB-SubCell"/>
</dbReference>
<dbReference type="Pfam" id="PF03810">
    <property type="entry name" value="IBN_N"/>
    <property type="match status" value="1"/>
</dbReference>